<name>A0ABP4S3V7_9ACTN</name>
<sequence>MHHQILAPVVNSLVLSALVAAVPLILLLVLLGVVRMRSHWAALISLVCGLVVAIPIFRLPPVPAFSGALEGAAFGLFPIVWIIVNAIWLNRLITRSGHLDTVRRTFLLLSRDYRVQGLVVAFCFGSLLESMAGFGAPIAVVAAILLALGFSPIRAATVALFADAAGTAFGSVGNPIFALSKATGLPTGPLGEMVGRQALIVALFVPFALLLVLDGKRGLRQLWPVALATGLGFSIGQFAAANYVTFQLADLIGALLSAAAVAVLLRLWSPREILPPPNEKADEAPDEQRHWLPSFAPYGVLIVLLALVSLKNPVSDWLQTLTIQFRWPGAGAIGANGKALALPLFQLNLLTATGTVLLVTGLLTLAIQRIRARDAVREYGAGLVQVYSAAFTVLLVMALAYLMNYSGQANTIGTLLAHTGIAFALLSPVLGWLGVAATGSDTSANALFGAVQVAAAKQLHLSPYLTAAANSEAGALGKLISPQNLAIAAAAVGLSGEEGQLVRRTFLWSLGFLAGFCVLIFLMAYGPLAWLVVV</sequence>
<dbReference type="PANTHER" id="PTHR30003">
    <property type="entry name" value="L-LACTATE PERMEASE"/>
    <property type="match status" value="1"/>
</dbReference>
<evidence type="ECO:0000256" key="3">
    <source>
        <dbReference type="ARBA" id="ARBA00022448"/>
    </source>
</evidence>
<reference evidence="10" key="1">
    <citation type="journal article" date="2019" name="Int. J. Syst. Evol. Microbiol.">
        <title>The Global Catalogue of Microorganisms (GCM) 10K type strain sequencing project: providing services to taxonomists for standard genome sequencing and annotation.</title>
        <authorList>
            <consortium name="The Broad Institute Genomics Platform"/>
            <consortium name="The Broad Institute Genome Sequencing Center for Infectious Disease"/>
            <person name="Wu L."/>
            <person name="Ma J."/>
        </authorList>
    </citation>
    <scope>NUCLEOTIDE SEQUENCE [LARGE SCALE GENOMIC DNA]</scope>
    <source>
        <strain evidence="10">JCM 14718</strain>
    </source>
</reference>
<evidence type="ECO:0000256" key="2">
    <source>
        <dbReference type="ARBA" id="ARBA00010100"/>
    </source>
</evidence>
<feature type="transmembrane region" description="Helical" evidence="8">
    <location>
        <begin position="197"/>
        <end position="213"/>
    </location>
</feature>
<dbReference type="PANTHER" id="PTHR30003:SF0">
    <property type="entry name" value="GLYCOLATE PERMEASE GLCA-RELATED"/>
    <property type="match status" value="1"/>
</dbReference>
<feature type="transmembrane region" description="Helical" evidence="8">
    <location>
        <begin position="290"/>
        <end position="310"/>
    </location>
</feature>
<feature type="transmembrane region" description="Helical" evidence="8">
    <location>
        <begin position="347"/>
        <end position="367"/>
    </location>
</feature>
<organism evidence="9 10">
    <name type="scientific">Fodinicola feengrottensis</name>
    <dbReference type="NCBI Taxonomy" id="435914"/>
    <lineage>
        <taxon>Bacteria</taxon>
        <taxon>Bacillati</taxon>
        <taxon>Actinomycetota</taxon>
        <taxon>Actinomycetes</taxon>
        <taxon>Mycobacteriales</taxon>
        <taxon>Fodinicola</taxon>
    </lineage>
</organism>
<comment type="similarity">
    <text evidence="2 8">Belongs to the lactate permease family.</text>
</comment>
<dbReference type="NCBIfam" id="TIGR00795">
    <property type="entry name" value="lctP"/>
    <property type="match status" value="1"/>
</dbReference>
<evidence type="ECO:0000256" key="4">
    <source>
        <dbReference type="ARBA" id="ARBA00022475"/>
    </source>
</evidence>
<accession>A0ABP4S3V7</accession>
<dbReference type="Proteomes" id="UP001500618">
    <property type="component" value="Unassembled WGS sequence"/>
</dbReference>
<evidence type="ECO:0000313" key="9">
    <source>
        <dbReference type="EMBL" id="GAA1663403.1"/>
    </source>
</evidence>
<comment type="subcellular location">
    <subcellularLocation>
        <location evidence="1 8">Cell membrane</location>
        <topology evidence="1 8">Multi-pass membrane protein</topology>
    </subcellularLocation>
</comment>
<keyword evidence="5 8" id="KW-0812">Transmembrane</keyword>
<feature type="transmembrane region" description="Helical" evidence="8">
    <location>
        <begin position="506"/>
        <end position="533"/>
    </location>
</feature>
<evidence type="ECO:0000313" key="10">
    <source>
        <dbReference type="Proteomes" id="UP001500618"/>
    </source>
</evidence>
<feature type="transmembrane region" description="Helical" evidence="8">
    <location>
        <begin position="251"/>
        <end position="269"/>
    </location>
</feature>
<dbReference type="Pfam" id="PF02652">
    <property type="entry name" value="Lactate_perm"/>
    <property type="match status" value="1"/>
</dbReference>
<keyword evidence="6 8" id="KW-1133">Transmembrane helix</keyword>
<feature type="transmembrane region" description="Helical" evidence="8">
    <location>
        <begin position="40"/>
        <end position="59"/>
    </location>
</feature>
<evidence type="ECO:0000256" key="8">
    <source>
        <dbReference type="RuleBase" id="RU365092"/>
    </source>
</evidence>
<feature type="transmembrane region" description="Helical" evidence="8">
    <location>
        <begin position="111"/>
        <end position="128"/>
    </location>
</feature>
<keyword evidence="3 8" id="KW-0813">Transport</keyword>
<feature type="transmembrane region" description="Helical" evidence="8">
    <location>
        <begin position="225"/>
        <end position="245"/>
    </location>
</feature>
<gene>
    <name evidence="9" type="ORF">GCM10009765_11130</name>
</gene>
<evidence type="ECO:0000256" key="6">
    <source>
        <dbReference type="ARBA" id="ARBA00022989"/>
    </source>
</evidence>
<feature type="transmembrane region" description="Helical" evidence="8">
    <location>
        <begin position="415"/>
        <end position="435"/>
    </location>
</feature>
<dbReference type="EMBL" id="BAAANY010000003">
    <property type="protein sequence ID" value="GAA1663403.1"/>
    <property type="molecule type" value="Genomic_DNA"/>
</dbReference>
<evidence type="ECO:0000256" key="5">
    <source>
        <dbReference type="ARBA" id="ARBA00022692"/>
    </source>
</evidence>
<dbReference type="InterPro" id="IPR003804">
    <property type="entry name" value="Lactate_perm"/>
</dbReference>
<evidence type="ECO:0000256" key="7">
    <source>
        <dbReference type="ARBA" id="ARBA00023136"/>
    </source>
</evidence>
<protein>
    <recommendedName>
        <fullName evidence="8">L-lactate permease</fullName>
    </recommendedName>
</protein>
<dbReference type="RefSeq" id="WP_163573174.1">
    <property type="nucleotide sequence ID" value="NZ_BAAANY010000003.1"/>
</dbReference>
<keyword evidence="7 8" id="KW-0472">Membrane</keyword>
<keyword evidence="4 8" id="KW-1003">Cell membrane</keyword>
<feature type="transmembrane region" description="Helical" evidence="8">
    <location>
        <begin position="134"/>
        <end position="151"/>
    </location>
</feature>
<keyword evidence="10" id="KW-1185">Reference proteome</keyword>
<feature type="transmembrane region" description="Helical" evidence="8">
    <location>
        <begin position="71"/>
        <end position="90"/>
    </location>
</feature>
<comment type="caution">
    <text evidence="9">The sequence shown here is derived from an EMBL/GenBank/DDBJ whole genome shotgun (WGS) entry which is preliminary data.</text>
</comment>
<feature type="transmembrane region" description="Helical" evidence="8">
    <location>
        <begin position="12"/>
        <end position="33"/>
    </location>
</feature>
<evidence type="ECO:0000256" key="1">
    <source>
        <dbReference type="ARBA" id="ARBA00004651"/>
    </source>
</evidence>
<feature type="transmembrane region" description="Helical" evidence="8">
    <location>
        <begin position="379"/>
        <end position="403"/>
    </location>
</feature>
<feature type="transmembrane region" description="Helical" evidence="8">
    <location>
        <begin position="158"/>
        <end position="177"/>
    </location>
</feature>
<comment type="function">
    <text evidence="8">Uptake of L-lactate across the membrane. Can also transport D-lactate and glycolate.</text>
</comment>
<proteinExistence type="inferred from homology"/>